<keyword evidence="2" id="KW-0539">Nucleus</keyword>
<dbReference type="OMA" id="WVIKEDD"/>
<dbReference type="EMBL" id="HG739093">
    <property type="protein sequence ID" value="CDP03241.1"/>
    <property type="molecule type" value="Genomic_DNA"/>
</dbReference>
<accession>A0A068U437</accession>
<evidence type="ECO:0008006" key="6">
    <source>
        <dbReference type="Google" id="ProtNLM"/>
    </source>
</evidence>
<dbReference type="Proteomes" id="UP000295252">
    <property type="component" value="Chromosome VIII"/>
</dbReference>
<name>A0A068U437_COFCA</name>
<dbReference type="PANTHER" id="PTHR33172:SF103">
    <property type="entry name" value="PROTEIN OXIDATIVE STRESS 3"/>
    <property type="match status" value="1"/>
</dbReference>
<organism evidence="4 5">
    <name type="scientific">Coffea canephora</name>
    <name type="common">Robusta coffee</name>
    <dbReference type="NCBI Taxonomy" id="49390"/>
    <lineage>
        <taxon>Eukaryota</taxon>
        <taxon>Viridiplantae</taxon>
        <taxon>Streptophyta</taxon>
        <taxon>Embryophyta</taxon>
        <taxon>Tracheophyta</taxon>
        <taxon>Spermatophyta</taxon>
        <taxon>Magnoliopsida</taxon>
        <taxon>eudicotyledons</taxon>
        <taxon>Gunneridae</taxon>
        <taxon>Pentapetalae</taxon>
        <taxon>asterids</taxon>
        <taxon>lamiids</taxon>
        <taxon>Gentianales</taxon>
        <taxon>Rubiaceae</taxon>
        <taxon>Ixoroideae</taxon>
        <taxon>Gardenieae complex</taxon>
        <taxon>Bertiereae - Coffeeae clade</taxon>
        <taxon>Coffeeae</taxon>
        <taxon>Coffea</taxon>
    </lineage>
</organism>
<dbReference type="Gramene" id="CDP03241">
    <property type="protein sequence ID" value="CDP03241"/>
    <property type="gene ID" value="GSCOC_T00041755001"/>
</dbReference>
<reference evidence="5" key="1">
    <citation type="journal article" date="2014" name="Science">
        <title>The coffee genome provides insight into the convergent evolution of caffeine biosynthesis.</title>
        <authorList>
            <person name="Denoeud F."/>
            <person name="Carretero-Paulet L."/>
            <person name="Dereeper A."/>
            <person name="Droc G."/>
            <person name="Guyot R."/>
            <person name="Pietrella M."/>
            <person name="Zheng C."/>
            <person name="Alberti A."/>
            <person name="Anthony F."/>
            <person name="Aprea G."/>
            <person name="Aury J.M."/>
            <person name="Bento P."/>
            <person name="Bernard M."/>
            <person name="Bocs S."/>
            <person name="Campa C."/>
            <person name="Cenci A."/>
            <person name="Combes M.C."/>
            <person name="Crouzillat D."/>
            <person name="Da Silva C."/>
            <person name="Daddiego L."/>
            <person name="De Bellis F."/>
            <person name="Dussert S."/>
            <person name="Garsmeur O."/>
            <person name="Gayraud T."/>
            <person name="Guignon V."/>
            <person name="Jahn K."/>
            <person name="Jamilloux V."/>
            <person name="Joet T."/>
            <person name="Labadie K."/>
            <person name="Lan T."/>
            <person name="Leclercq J."/>
            <person name="Lepelley M."/>
            <person name="Leroy T."/>
            <person name="Li L.T."/>
            <person name="Librado P."/>
            <person name="Lopez L."/>
            <person name="Munoz A."/>
            <person name="Noel B."/>
            <person name="Pallavicini A."/>
            <person name="Perrotta G."/>
            <person name="Poncet V."/>
            <person name="Pot D."/>
            <person name="Priyono X."/>
            <person name="Rigoreau M."/>
            <person name="Rouard M."/>
            <person name="Rozas J."/>
            <person name="Tranchant-Dubreuil C."/>
            <person name="VanBuren R."/>
            <person name="Zhang Q."/>
            <person name="Andrade A.C."/>
            <person name="Argout X."/>
            <person name="Bertrand B."/>
            <person name="de Kochko A."/>
            <person name="Graziosi G."/>
            <person name="Henry R.J."/>
            <person name="Jayarama X."/>
            <person name="Ming R."/>
            <person name="Nagai C."/>
            <person name="Rounsley S."/>
            <person name="Sankoff D."/>
            <person name="Giuliano G."/>
            <person name="Albert V.A."/>
            <person name="Wincker P."/>
            <person name="Lashermes P."/>
        </authorList>
    </citation>
    <scope>NUCLEOTIDE SEQUENCE [LARGE SCALE GENOMIC DNA]</scope>
    <source>
        <strain evidence="5">cv. DH200-94</strain>
    </source>
</reference>
<feature type="compositionally biased region" description="Low complexity" evidence="3">
    <location>
        <begin position="51"/>
        <end position="79"/>
    </location>
</feature>
<feature type="region of interest" description="Disordered" evidence="3">
    <location>
        <begin position="13"/>
        <end position="87"/>
    </location>
</feature>
<feature type="compositionally biased region" description="Acidic residues" evidence="3">
    <location>
        <begin position="31"/>
        <end position="44"/>
    </location>
</feature>
<evidence type="ECO:0000256" key="2">
    <source>
        <dbReference type="ARBA" id="ARBA00023242"/>
    </source>
</evidence>
<proteinExistence type="predicted"/>
<dbReference type="PANTHER" id="PTHR33172">
    <property type="entry name" value="OS08G0516900 PROTEIN"/>
    <property type="match status" value="1"/>
</dbReference>
<gene>
    <name evidence="4" type="ORF">GSCOC_T00041755001</name>
</gene>
<dbReference type="GO" id="GO:0005634">
    <property type="term" value="C:nucleus"/>
    <property type="evidence" value="ECO:0007669"/>
    <property type="project" value="UniProtKB-SubCell"/>
</dbReference>
<dbReference type="InterPro" id="IPR051992">
    <property type="entry name" value="OxStress_Response_Reg"/>
</dbReference>
<evidence type="ECO:0000256" key="3">
    <source>
        <dbReference type="SAM" id="MobiDB-lite"/>
    </source>
</evidence>
<evidence type="ECO:0000313" key="5">
    <source>
        <dbReference type="Proteomes" id="UP000295252"/>
    </source>
</evidence>
<evidence type="ECO:0000256" key="1">
    <source>
        <dbReference type="ARBA" id="ARBA00004123"/>
    </source>
</evidence>
<evidence type="ECO:0000313" key="4">
    <source>
        <dbReference type="EMBL" id="CDP03241.1"/>
    </source>
</evidence>
<dbReference type="AlphaFoldDB" id="A0A068U437"/>
<dbReference type="GO" id="GO:0006950">
    <property type="term" value="P:response to stress"/>
    <property type="evidence" value="ECO:0007669"/>
    <property type="project" value="UniProtKB-ARBA"/>
</dbReference>
<keyword evidence="5" id="KW-1185">Reference proteome</keyword>
<protein>
    <recommendedName>
        <fullName evidence="6">Oxidative stress 3</fullName>
    </recommendedName>
</protein>
<comment type="subcellular location">
    <subcellularLocation>
        <location evidence="1">Nucleus</location>
    </subcellularLocation>
</comment>
<dbReference type="InParanoid" id="A0A068U437"/>
<dbReference type="OrthoDB" id="694201at2759"/>
<sequence length="189" mass="19996">MGGANQVYQEMTFKNTFAGPDPRHVQWVITEAEDDTSCDSESIGEDSGNNSAASSSSSDLAEDASSSPASSPSSTSPSDGPLYELSELTNQLPIKRGLSEHYQGKSQSFTSLANVKSLEDLAKKVSPYGQRMKPCKSYAGLVGRKIGPKAVIAKKSSSRGMGSSFLSSFGSRASFVGSCRHPIPLQKDC</sequence>
<dbReference type="STRING" id="49390.A0A068U437"/>